<keyword evidence="4 6" id="KW-0964">Secreted</keyword>
<dbReference type="Proteomes" id="UP000447434">
    <property type="component" value="Chromosome 6"/>
</dbReference>
<keyword evidence="7" id="KW-1133">Transmembrane helix</keyword>
<name>A0A6A4QFY1_LUPAL</name>
<dbReference type="OrthoDB" id="1420996at2759"/>
<evidence type="ECO:0000256" key="4">
    <source>
        <dbReference type="ARBA" id="ARBA00022525"/>
    </source>
</evidence>
<dbReference type="PANTHER" id="PTHR31232:SF43">
    <property type="entry name" value="S-PROTEIN HOMOLOG 29-RELATED"/>
    <property type="match status" value="1"/>
</dbReference>
<dbReference type="GO" id="GO:0005576">
    <property type="term" value="C:extracellular region"/>
    <property type="evidence" value="ECO:0007669"/>
    <property type="project" value="UniProtKB-SubCell"/>
</dbReference>
<comment type="similarity">
    <text evidence="2 6">Belongs to the plant self-incompatibility (S1) protein family.</text>
</comment>
<evidence type="ECO:0000256" key="5">
    <source>
        <dbReference type="ARBA" id="ARBA00022729"/>
    </source>
</evidence>
<sequence>MAALENNIVLSWFMLVTIFVTLQMIDGVESSIISRANVAISNKLQNKDLIIHCKDRVRDDGYHSLAPNQRYIFGFTIDSILNRTLWFYRFIWVNEIHYFDIYIQKRDKCKTCE</sequence>
<keyword evidence="3 6" id="KW-0713">Self-incompatibility</keyword>
<reference evidence="9" key="1">
    <citation type="journal article" date="2020" name="Nat. Commun.">
        <title>Genome sequence of the cluster root forming white lupin.</title>
        <authorList>
            <person name="Hufnagel B."/>
            <person name="Marques A."/>
            <person name="Soriano A."/>
            <person name="Marques L."/>
            <person name="Divol F."/>
            <person name="Doumas P."/>
            <person name="Sallet E."/>
            <person name="Mancinotti D."/>
            <person name="Carrere S."/>
            <person name="Marande W."/>
            <person name="Arribat S."/>
            <person name="Keller J."/>
            <person name="Huneau C."/>
            <person name="Blein T."/>
            <person name="Aime D."/>
            <person name="Laguerre M."/>
            <person name="Taylor J."/>
            <person name="Schubert V."/>
            <person name="Nelson M."/>
            <person name="Geu-Flores F."/>
            <person name="Crespi M."/>
            <person name="Gallardo-Guerrero K."/>
            <person name="Delaux P.-M."/>
            <person name="Salse J."/>
            <person name="Berges H."/>
            <person name="Guyot R."/>
            <person name="Gouzy J."/>
            <person name="Peret B."/>
        </authorList>
    </citation>
    <scope>NUCLEOTIDE SEQUENCE [LARGE SCALE GENOMIC DNA]</scope>
    <source>
        <strain evidence="9">cv. Amiga</strain>
    </source>
</reference>
<evidence type="ECO:0000313" key="9">
    <source>
        <dbReference type="Proteomes" id="UP000447434"/>
    </source>
</evidence>
<organism evidence="8 9">
    <name type="scientific">Lupinus albus</name>
    <name type="common">White lupine</name>
    <name type="synonym">Lupinus termis</name>
    <dbReference type="NCBI Taxonomy" id="3870"/>
    <lineage>
        <taxon>Eukaryota</taxon>
        <taxon>Viridiplantae</taxon>
        <taxon>Streptophyta</taxon>
        <taxon>Embryophyta</taxon>
        <taxon>Tracheophyta</taxon>
        <taxon>Spermatophyta</taxon>
        <taxon>Magnoliopsida</taxon>
        <taxon>eudicotyledons</taxon>
        <taxon>Gunneridae</taxon>
        <taxon>Pentapetalae</taxon>
        <taxon>rosids</taxon>
        <taxon>fabids</taxon>
        <taxon>Fabales</taxon>
        <taxon>Fabaceae</taxon>
        <taxon>Papilionoideae</taxon>
        <taxon>50 kb inversion clade</taxon>
        <taxon>genistoids sensu lato</taxon>
        <taxon>core genistoids</taxon>
        <taxon>Genisteae</taxon>
        <taxon>Lupinus</taxon>
    </lineage>
</organism>
<evidence type="ECO:0000256" key="2">
    <source>
        <dbReference type="ARBA" id="ARBA00005581"/>
    </source>
</evidence>
<dbReference type="AlphaFoldDB" id="A0A6A4QFY1"/>
<evidence type="ECO:0000256" key="1">
    <source>
        <dbReference type="ARBA" id="ARBA00004613"/>
    </source>
</evidence>
<feature type="transmembrane region" description="Helical" evidence="7">
    <location>
        <begin position="6"/>
        <end position="25"/>
    </location>
</feature>
<accession>A0A6A4QFY1</accession>
<comment type="caution">
    <text evidence="8">The sequence shown here is derived from an EMBL/GenBank/DDBJ whole genome shotgun (WGS) entry which is preliminary data.</text>
</comment>
<dbReference type="GO" id="GO:0060320">
    <property type="term" value="P:rejection of self pollen"/>
    <property type="evidence" value="ECO:0007669"/>
    <property type="project" value="UniProtKB-KW"/>
</dbReference>
<evidence type="ECO:0000313" key="8">
    <source>
        <dbReference type="EMBL" id="KAE9612781.1"/>
    </source>
</evidence>
<evidence type="ECO:0000256" key="6">
    <source>
        <dbReference type="RuleBase" id="RU367044"/>
    </source>
</evidence>
<dbReference type="InterPro" id="IPR010264">
    <property type="entry name" value="Self-incomp_S1"/>
</dbReference>
<dbReference type="Pfam" id="PF05938">
    <property type="entry name" value="Self-incomp_S1"/>
    <property type="match status" value="1"/>
</dbReference>
<evidence type="ECO:0000256" key="7">
    <source>
        <dbReference type="SAM" id="Phobius"/>
    </source>
</evidence>
<dbReference type="PANTHER" id="PTHR31232">
    <property type="match status" value="1"/>
</dbReference>
<evidence type="ECO:0000256" key="3">
    <source>
        <dbReference type="ARBA" id="ARBA00022471"/>
    </source>
</evidence>
<keyword evidence="5" id="KW-0732">Signal</keyword>
<proteinExistence type="inferred from homology"/>
<keyword evidence="7" id="KW-0812">Transmembrane</keyword>
<dbReference type="EMBL" id="WOCE01000006">
    <property type="protein sequence ID" value="KAE9612781.1"/>
    <property type="molecule type" value="Genomic_DNA"/>
</dbReference>
<gene>
    <name evidence="8" type="ORF">Lalb_Chr06g0176701</name>
</gene>
<keyword evidence="9" id="KW-1185">Reference proteome</keyword>
<comment type="subcellular location">
    <subcellularLocation>
        <location evidence="1 6">Secreted</location>
    </subcellularLocation>
</comment>
<protein>
    <recommendedName>
        <fullName evidence="6">S-protein homolog</fullName>
    </recommendedName>
</protein>
<keyword evidence="7" id="KW-0472">Membrane</keyword>